<comment type="caution">
    <text evidence="1">The sequence shown here is derived from an EMBL/GenBank/DDBJ whole genome shotgun (WGS) entry which is preliminary data.</text>
</comment>
<sequence length="203" mass="22697">MHKNATFLILLGTLLVAGGVVLGEWEKAREWQVRQQLLNRQHVSPAGNMPSTPEINPATGWKIFRDKNVPITFEYPQELSYTEKNKNPEQNFLGIGFDSKIYSLSMVFSPEGKGLPNSVVSFGNANLRLGGEEFSVDLMEDKDDDSTFIAVPPKEKINNIFGVHYPSIAFHMILQCKDSCDRSEALSILKQIVSSIHLASDTR</sequence>
<accession>A0A1G2G678</accession>
<dbReference type="EMBL" id="MHNL01000006">
    <property type="protein sequence ID" value="OGZ45411.1"/>
    <property type="molecule type" value="Genomic_DNA"/>
</dbReference>
<protein>
    <submittedName>
        <fullName evidence="1">Uncharacterized protein</fullName>
    </submittedName>
</protein>
<dbReference type="AlphaFoldDB" id="A0A1G2G678"/>
<reference evidence="1 2" key="1">
    <citation type="journal article" date="2016" name="Nat. Commun.">
        <title>Thousands of microbial genomes shed light on interconnected biogeochemical processes in an aquifer system.</title>
        <authorList>
            <person name="Anantharaman K."/>
            <person name="Brown C.T."/>
            <person name="Hug L.A."/>
            <person name="Sharon I."/>
            <person name="Castelle C.J."/>
            <person name="Probst A.J."/>
            <person name="Thomas B.C."/>
            <person name="Singh A."/>
            <person name="Wilkins M.J."/>
            <person name="Karaoz U."/>
            <person name="Brodie E.L."/>
            <person name="Williams K.H."/>
            <person name="Hubbard S.S."/>
            <person name="Banfield J.F."/>
        </authorList>
    </citation>
    <scope>NUCLEOTIDE SEQUENCE [LARGE SCALE GENOMIC DNA]</scope>
</reference>
<organism evidence="1 2">
    <name type="scientific">Candidatus Ryanbacteria bacterium RIFCSPHIGHO2_01_FULL_48_27</name>
    <dbReference type="NCBI Taxonomy" id="1802115"/>
    <lineage>
        <taxon>Bacteria</taxon>
        <taxon>Candidatus Ryaniibacteriota</taxon>
    </lineage>
</organism>
<evidence type="ECO:0000313" key="1">
    <source>
        <dbReference type="EMBL" id="OGZ45411.1"/>
    </source>
</evidence>
<gene>
    <name evidence="1" type="ORF">A2756_00125</name>
</gene>
<dbReference type="Proteomes" id="UP000177785">
    <property type="component" value="Unassembled WGS sequence"/>
</dbReference>
<name>A0A1G2G678_9BACT</name>
<proteinExistence type="predicted"/>
<evidence type="ECO:0000313" key="2">
    <source>
        <dbReference type="Proteomes" id="UP000177785"/>
    </source>
</evidence>